<evidence type="ECO:0000313" key="2">
    <source>
        <dbReference type="EMBL" id="QXO16841.1"/>
    </source>
</evidence>
<feature type="transmembrane region" description="Helical" evidence="1">
    <location>
        <begin position="224"/>
        <end position="243"/>
    </location>
</feature>
<feature type="transmembrane region" description="Helical" evidence="1">
    <location>
        <begin position="133"/>
        <end position="150"/>
    </location>
</feature>
<accession>A0A975U9I8</accession>
<sequence length="371" mass="42712">MNKIYAKLTSDPLWQSIALTLLITVFMFVQSWPRIVTWDLGDNDNYMRLHQIQTFIESPSWYLYPLKDFNPQDGQIIHWSRLPDLPILLVYYSAIAFVDHDTALQIAISIVPLVYLVLLVLVMNIFIKKTFGQEYIILSTIYTIFSIAATKFKPGYIDHHNIQLLLFAFFLLLIYYFREKYSLICGLCVSISLAIGLEALPFYILVLAITVLKELNSKEKISSIGNISLYIFLSGVTIFVIFNPIKDLLNPKYDVISLQLLSYFFFVGTGLKIASNSEKTITKLLILIISSLIPLLLFPKALIPLYIGYPDILNEFWLDHVSEAKSFLKFMNETTLNSILFYGSIFISTALSLIFLKKINENRHYLNKPSY</sequence>
<feature type="transmembrane region" description="Helical" evidence="1">
    <location>
        <begin position="184"/>
        <end position="212"/>
    </location>
</feature>
<protein>
    <submittedName>
        <fullName evidence="2">Uncharacterized protein</fullName>
    </submittedName>
</protein>
<evidence type="ECO:0000256" key="1">
    <source>
        <dbReference type="SAM" id="Phobius"/>
    </source>
</evidence>
<dbReference type="RefSeq" id="WP_218562267.1">
    <property type="nucleotide sequence ID" value="NZ_CP076643.1"/>
</dbReference>
<dbReference type="Proteomes" id="UP000694232">
    <property type="component" value="Chromosome 1"/>
</dbReference>
<feature type="transmembrane region" description="Helical" evidence="1">
    <location>
        <begin position="285"/>
        <end position="307"/>
    </location>
</feature>
<dbReference type="AlphaFoldDB" id="A0A975U9I8"/>
<feature type="transmembrane region" description="Helical" evidence="1">
    <location>
        <begin position="106"/>
        <end position="127"/>
    </location>
</feature>
<name>A0A975U9I8_9VIBR</name>
<evidence type="ECO:0000313" key="3">
    <source>
        <dbReference type="Proteomes" id="UP000694232"/>
    </source>
</evidence>
<organism evidence="2 3">
    <name type="scientific">Vibrio ostreae</name>
    <dbReference type="NCBI Taxonomy" id="2841925"/>
    <lineage>
        <taxon>Bacteria</taxon>
        <taxon>Pseudomonadati</taxon>
        <taxon>Pseudomonadota</taxon>
        <taxon>Gammaproteobacteria</taxon>
        <taxon>Vibrionales</taxon>
        <taxon>Vibrionaceae</taxon>
        <taxon>Vibrio</taxon>
    </lineage>
</organism>
<feature type="transmembrane region" description="Helical" evidence="1">
    <location>
        <begin position="162"/>
        <end position="178"/>
    </location>
</feature>
<keyword evidence="1" id="KW-0812">Transmembrane</keyword>
<feature type="transmembrane region" description="Helical" evidence="1">
    <location>
        <begin position="12"/>
        <end position="32"/>
    </location>
</feature>
<keyword evidence="3" id="KW-1185">Reference proteome</keyword>
<gene>
    <name evidence="2" type="ORF">KNV97_15365</name>
</gene>
<keyword evidence="1" id="KW-0472">Membrane</keyword>
<proteinExistence type="predicted"/>
<feature type="transmembrane region" description="Helical" evidence="1">
    <location>
        <begin position="339"/>
        <end position="356"/>
    </location>
</feature>
<dbReference type="KEGG" id="vos:KNV97_15365"/>
<reference evidence="2" key="1">
    <citation type="submission" date="2021-06" db="EMBL/GenBank/DDBJ databases">
        <title>Vibrio nov. sp., novel gut bacterium isolated from Yellow Sea oyster.</title>
        <authorList>
            <person name="Muhammad N."/>
            <person name="Nguyen T.H."/>
            <person name="Lee Y.-J."/>
            <person name="Ko J."/>
            <person name="Kim S.-G."/>
        </authorList>
    </citation>
    <scope>NUCLEOTIDE SEQUENCE</scope>
    <source>
        <strain evidence="2">OG9-811</strain>
    </source>
</reference>
<dbReference type="EMBL" id="CP076643">
    <property type="protein sequence ID" value="QXO16841.1"/>
    <property type="molecule type" value="Genomic_DNA"/>
</dbReference>
<keyword evidence="1" id="KW-1133">Transmembrane helix</keyword>